<dbReference type="Proteomes" id="UP000478892">
    <property type="component" value="Unassembled WGS sequence"/>
</dbReference>
<dbReference type="RefSeq" id="WP_157023995.1">
    <property type="nucleotide sequence ID" value="NZ_WQLV01000013.1"/>
</dbReference>
<proteinExistence type="predicted"/>
<reference evidence="1 2" key="1">
    <citation type="submission" date="2019-12" db="EMBL/GenBank/DDBJ databases">
        <authorList>
            <person name="Zhang Y.-J."/>
        </authorList>
    </citation>
    <scope>NUCLEOTIDE SEQUENCE [LARGE SCALE GENOMIC DNA]</scope>
    <source>
        <strain evidence="1 2">CY05</strain>
    </source>
</reference>
<protein>
    <submittedName>
        <fullName evidence="1">Uncharacterized protein</fullName>
    </submittedName>
</protein>
<sequence>MKHNVRFAEPEVLAVGHAEFGFDVKGSVSNSHIAVDATFVERVTKTTNRSVTIGIGQEIKYGISVLGTGGEGTTSFNISSTVGEGFAEQKEVRASISAGQDFKLEPGQKAVGTVYAHRMKMLVDLDIEATVEGAIACNFNPRVGGSHYWGIDASQAIQANGMAPRIVYSETIEVEFYTNFKVDVKGV</sequence>
<evidence type="ECO:0000313" key="2">
    <source>
        <dbReference type="Proteomes" id="UP000478892"/>
    </source>
</evidence>
<evidence type="ECO:0000313" key="1">
    <source>
        <dbReference type="EMBL" id="MVO17726.1"/>
    </source>
</evidence>
<accession>A0A6L6WIV0</accession>
<name>A0A6L6WIV0_9RHOB</name>
<keyword evidence="2" id="KW-1185">Reference proteome</keyword>
<gene>
    <name evidence="1" type="ORF">GO984_18070</name>
</gene>
<comment type="caution">
    <text evidence="1">The sequence shown here is derived from an EMBL/GenBank/DDBJ whole genome shotgun (WGS) entry which is preliminary data.</text>
</comment>
<dbReference type="Gene3D" id="2.170.15.10">
    <property type="entry name" value="Proaerolysin, chain A, domain 3"/>
    <property type="match status" value="1"/>
</dbReference>
<dbReference type="AlphaFoldDB" id="A0A6L6WIV0"/>
<dbReference type="EMBL" id="WQLV01000013">
    <property type="protein sequence ID" value="MVO17726.1"/>
    <property type="molecule type" value="Genomic_DNA"/>
</dbReference>
<organism evidence="1 2">
    <name type="scientific">Parasedimentitalea huanghaiensis</name>
    <dbReference type="NCBI Taxonomy" id="2682100"/>
    <lineage>
        <taxon>Bacteria</taxon>
        <taxon>Pseudomonadati</taxon>
        <taxon>Pseudomonadota</taxon>
        <taxon>Alphaproteobacteria</taxon>
        <taxon>Rhodobacterales</taxon>
        <taxon>Paracoccaceae</taxon>
        <taxon>Parasedimentitalea</taxon>
    </lineage>
</organism>